<evidence type="ECO:0000259" key="3">
    <source>
        <dbReference type="PROSITE" id="PS50977"/>
    </source>
</evidence>
<dbReference type="SUPFAM" id="SSF46689">
    <property type="entry name" value="Homeodomain-like"/>
    <property type="match status" value="1"/>
</dbReference>
<accession>A0ABV1ALZ8</accession>
<name>A0ABV1ALZ8_9FIRM</name>
<dbReference type="EMBL" id="JBBMEI010000032">
    <property type="protein sequence ID" value="MEQ2358837.1"/>
    <property type="molecule type" value="Genomic_DNA"/>
</dbReference>
<feature type="DNA-binding region" description="H-T-H motif" evidence="2">
    <location>
        <begin position="28"/>
        <end position="47"/>
    </location>
</feature>
<evidence type="ECO:0000256" key="1">
    <source>
        <dbReference type="ARBA" id="ARBA00023125"/>
    </source>
</evidence>
<dbReference type="PANTHER" id="PTHR43479">
    <property type="entry name" value="ACREF/ENVCD OPERON REPRESSOR-RELATED"/>
    <property type="match status" value="1"/>
</dbReference>
<dbReference type="RefSeq" id="WP_022215204.1">
    <property type="nucleotide sequence ID" value="NZ_JBBMEI010000032.1"/>
</dbReference>
<dbReference type="PROSITE" id="PS50977">
    <property type="entry name" value="HTH_TETR_2"/>
    <property type="match status" value="1"/>
</dbReference>
<proteinExistence type="predicted"/>
<dbReference type="Gene3D" id="1.10.357.10">
    <property type="entry name" value="Tetracycline Repressor, domain 2"/>
    <property type="match status" value="1"/>
</dbReference>
<dbReference type="Pfam" id="PF00440">
    <property type="entry name" value="TetR_N"/>
    <property type="match status" value="1"/>
</dbReference>
<dbReference type="InterPro" id="IPR050624">
    <property type="entry name" value="HTH-type_Tx_Regulator"/>
</dbReference>
<dbReference type="InterPro" id="IPR012738">
    <property type="entry name" value="Tscrpt_reg_DhaS"/>
</dbReference>
<keyword evidence="4" id="KW-0418">Kinase</keyword>
<dbReference type="InterPro" id="IPR039532">
    <property type="entry name" value="TetR_C_Firmicutes"/>
</dbReference>
<evidence type="ECO:0000256" key="2">
    <source>
        <dbReference type="PROSITE-ProRule" id="PRU00335"/>
    </source>
</evidence>
<evidence type="ECO:0000313" key="5">
    <source>
        <dbReference type="Proteomes" id="UP001446032"/>
    </source>
</evidence>
<protein>
    <submittedName>
        <fullName evidence="4">Dihydroxyacetone kinase transcriptional activator DhaS</fullName>
    </submittedName>
</protein>
<evidence type="ECO:0000313" key="4">
    <source>
        <dbReference type="EMBL" id="MEQ2358837.1"/>
    </source>
</evidence>
<keyword evidence="1 2" id="KW-0238">DNA-binding</keyword>
<dbReference type="PANTHER" id="PTHR43479:SF7">
    <property type="entry name" value="TETR-FAMILY TRANSCRIPTIONAL REGULATOR"/>
    <property type="match status" value="1"/>
</dbReference>
<organism evidence="4 5">
    <name type="scientific">Blautia intestinihominis</name>
    <dbReference type="NCBI Taxonomy" id="3133152"/>
    <lineage>
        <taxon>Bacteria</taxon>
        <taxon>Bacillati</taxon>
        <taxon>Bacillota</taxon>
        <taxon>Clostridia</taxon>
        <taxon>Lachnospirales</taxon>
        <taxon>Lachnospiraceae</taxon>
        <taxon>Blautia</taxon>
    </lineage>
</organism>
<dbReference type="NCBIfam" id="TIGR02366">
    <property type="entry name" value="DHAK_reg"/>
    <property type="match status" value="1"/>
</dbReference>
<keyword evidence="4" id="KW-0808">Transferase</keyword>
<feature type="domain" description="HTH tetR-type" evidence="3">
    <location>
        <begin position="5"/>
        <end position="65"/>
    </location>
</feature>
<gene>
    <name evidence="4" type="primary">dhaS</name>
    <name evidence="4" type="ORF">WMO75_10940</name>
</gene>
<dbReference type="Pfam" id="PF14278">
    <property type="entry name" value="TetR_C_8"/>
    <property type="match status" value="1"/>
</dbReference>
<comment type="caution">
    <text evidence="4">The sequence shown here is derived from an EMBL/GenBank/DDBJ whole genome shotgun (WGS) entry which is preliminary data.</text>
</comment>
<reference evidence="4 5" key="1">
    <citation type="submission" date="2024-03" db="EMBL/GenBank/DDBJ databases">
        <title>Human intestinal bacterial collection.</title>
        <authorList>
            <person name="Pauvert C."/>
            <person name="Hitch T.C.A."/>
            <person name="Clavel T."/>
        </authorList>
    </citation>
    <scope>NUCLEOTIDE SEQUENCE [LARGE SCALE GENOMIC DNA]</scope>
    <source>
        <strain evidence="4 5">CLA-AA-H95</strain>
    </source>
</reference>
<dbReference type="InterPro" id="IPR001647">
    <property type="entry name" value="HTH_TetR"/>
</dbReference>
<dbReference type="InterPro" id="IPR009057">
    <property type="entry name" value="Homeodomain-like_sf"/>
</dbReference>
<dbReference type="Proteomes" id="UP001446032">
    <property type="component" value="Unassembled WGS sequence"/>
</dbReference>
<dbReference type="GO" id="GO:0016301">
    <property type="term" value="F:kinase activity"/>
    <property type="evidence" value="ECO:0007669"/>
    <property type="project" value="UniProtKB-KW"/>
</dbReference>
<keyword evidence="5" id="KW-1185">Reference proteome</keyword>
<sequence length="180" mass="21088">MADSNITKRALASALKELMESTPFSKITVSDICAKCNMNRKSFYYHFKDKFDLVNWIFDVEYLSHVQLGVDLIGWDSVLHLCDYFYENKDFYRKVMKVEDQNSFSNHFRDIVGPVMAEDIKEILGDQTNTDFYVNFWNDAIICAFGRWISERNPVPPKEFVKLLKSCIKVIIKTQERLDA</sequence>